<dbReference type="AlphaFoldDB" id="A0A6B3P0G3"/>
<dbReference type="SMART" id="SM00342">
    <property type="entry name" value="HTH_ARAC"/>
    <property type="match status" value="1"/>
</dbReference>
<evidence type="ECO:0000256" key="3">
    <source>
        <dbReference type="ARBA" id="ARBA00023163"/>
    </source>
</evidence>
<evidence type="ECO:0000313" key="7">
    <source>
        <dbReference type="Proteomes" id="UP000482634"/>
    </source>
</evidence>
<dbReference type="GO" id="GO:0043565">
    <property type="term" value="F:sequence-specific DNA binding"/>
    <property type="evidence" value="ECO:0007669"/>
    <property type="project" value="InterPro"/>
</dbReference>
<feature type="domain" description="HTH araC/xylS-type" evidence="5">
    <location>
        <begin position="200"/>
        <end position="300"/>
    </location>
</feature>
<reference evidence="6 7" key="1">
    <citation type="submission" date="2020-02" db="EMBL/GenBank/DDBJ databases">
        <title>Broccoli isolated Pseudomonas sp.</title>
        <authorList>
            <person name="Fujikawa T."/>
            <person name="Sawada H."/>
        </authorList>
    </citation>
    <scope>NUCLEOTIDE SEQUENCE [LARGE SCALE GENOMIC DNA]</scope>
    <source>
        <strain evidence="6 7">MAFF212427</strain>
    </source>
</reference>
<dbReference type="Gene3D" id="1.10.10.60">
    <property type="entry name" value="Homeodomain-like"/>
    <property type="match status" value="1"/>
</dbReference>
<evidence type="ECO:0000259" key="5">
    <source>
        <dbReference type="PROSITE" id="PS01124"/>
    </source>
</evidence>
<protein>
    <submittedName>
        <fullName evidence="6">Transcriptional regulator FeaR</fullName>
    </submittedName>
</protein>
<evidence type="ECO:0000313" key="6">
    <source>
        <dbReference type="EMBL" id="NER65234.1"/>
    </source>
</evidence>
<dbReference type="PANTHER" id="PTHR46796:SF10">
    <property type="entry name" value="TRANSCRIPTIONAL ACTIVATOR FEAR"/>
    <property type="match status" value="1"/>
</dbReference>
<dbReference type="PROSITE" id="PS01124">
    <property type="entry name" value="HTH_ARAC_FAMILY_2"/>
    <property type="match status" value="1"/>
</dbReference>
<name>A0A6B3P0G3_9PSED</name>
<organism evidence="6 7">
    <name type="scientific">Pseudomonas brassicae</name>
    <dbReference type="NCBI Taxonomy" id="2708063"/>
    <lineage>
        <taxon>Bacteria</taxon>
        <taxon>Pseudomonadati</taxon>
        <taxon>Pseudomonadota</taxon>
        <taxon>Gammaproteobacteria</taxon>
        <taxon>Pseudomonadales</taxon>
        <taxon>Pseudomonadaceae</taxon>
        <taxon>Pseudomonas</taxon>
    </lineage>
</organism>
<dbReference type="InterPro" id="IPR020449">
    <property type="entry name" value="Tscrpt_reg_AraC-type_HTH"/>
</dbReference>
<keyword evidence="1" id="KW-0805">Transcription regulation</keyword>
<dbReference type="Proteomes" id="UP000482634">
    <property type="component" value="Unassembled WGS sequence"/>
</dbReference>
<dbReference type="Pfam" id="PF12833">
    <property type="entry name" value="HTH_18"/>
    <property type="match status" value="1"/>
</dbReference>
<sequence>MNAATAQHQFQQWLADINHACGEFDGAALCDDFVGDIRPRQLGALRFSHVNSAHARLLRTPREVQRSSEHKYFAVFQLHGTANMAQGEAREVLLPGDILLIDSARPSDFTFGAASQQISLILPHERVDQLLKFTPVEIGRKIPSGSPVALLAQQMLLSSTQLDEVSLAESEAVIDALISLMRPALCGSDSNPDPHERIFKKSLALIEAHIADEALCPEMIARDIGVSMRGLYRVFAKKGLVIAQYIKNRRLDICAETLRNPQSSVKLSALGYTWGFSNSSYFTTAFKQRFGVSPGEYRKRYS</sequence>
<dbReference type="NCBIfam" id="NF007243">
    <property type="entry name" value="PRK09685.1"/>
    <property type="match status" value="1"/>
</dbReference>
<gene>
    <name evidence="6" type="primary">feaR</name>
    <name evidence="6" type="ORF">G3436_16875</name>
</gene>
<dbReference type="PANTHER" id="PTHR46796">
    <property type="entry name" value="HTH-TYPE TRANSCRIPTIONAL ACTIVATOR RHAS-RELATED"/>
    <property type="match status" value="1"/>
</dbReference>
<comment type="function">
    <text evidence="4">Regulatory protein of the TOL plasmid xyl operons. XylS activates the xylXYZLTEGFJQKIH operon required for the degradation of toluene, m-xylene and p-xylene.</text>
</comment>
<dbReference type="InterPro" id="IPR009057">
    <property type="entry name" value="Homeodomain-like_sf"/>
</dbReference>
<evidence type="ECO:0000256" key="2">
    <source>
        <dbReference type="ARBA" id="ARBA00023125"/>
    </source>
</evidence>
<dbReference type="SUPFAM" id="SSF46689">
    <property type="entry name" value="Homeodomain-like"/>
    <property type="match status" value="1"/>
</dbReference>
<dbReference type="EMBL" id="JAAHBU010000244">
    <property type="protein sequence ID" value="NER65234.1"/>
    <property type="molecule type" value="Genomic_DNA"/>
</dbReference>
<dbReference type="PRINTS" id="PR00032">
    <property type="entry name" value="HTHARAC"/>
</dbReference>
<comment type="caution">
    <text evidence="6">The sequence shown here is derived from an EMBL/GenBank/DDBJ whole genome shotgun (WGS) entry which is preliminary data.</text>
</comment>
<accession>A0A6B3P0G3</accession>
<keyword evidence="7" id="KW-1185">Reference proteome</keyword>
<dbReference type="Pfam" id="PF14525">
    <property type="entry name" value="AraC_binding_2"/>
    <property type="match status" value="1"/>
</dbReference>
<keyword evidence="3" id="KW-0804">Transcription</keyword>
<dbReference type="InterPro" id="IPR018060">
    <property type="entry name" value="HTH_AraC"/>
</dbReference>
<evidence type="ECO:0000256" key="1">
    <source>
        <dbReference type="ARBA" id="ARBA00023015"/>
    </source>
</evidence>
<dbReference type="RefSeq" id="WP_163947145.1">
    <property type="nucleotide sequence ID" value="NZ_JAAHBU010000244.1"/>
</dbReference>
<dbReference type="InterPro" id="IPR050204">
    <property type="entry name" value="AraC_XylS_family_regulators"/>
</dbReference>
<keyword evidence="2" id="KW-0238">DNA-binding</keyword>
<evidence type="ECO:0000256" key="4">
    <source>
        <dbReference type="ARBA" id="ARBA00037345"/>
    </source>
</evidence>
<proteinExistence type="predicted"/>
<dbReference type="GO" id="GO:0003700">
    <property type="term" value="F:DNA-binding transcription factor activity"/>
    <property type="evidence" value="ECO:0007669"/>
    <property type="project" value="InterPro"/>
</dbReference>
<dbReference type="InterPro" id="IPR035418">
    <property type="entry name" value="AraC-bd_2"/>
</dbReference>